<evidence type="ECO:0000259" key="3">
    <source>
        <dbReference type="Pfam" id="PF01055"/>
    </source>
</evidence>
<protein>
    <recommendedName>
        <fullName evidence="3">Glycoside hydrolase family 31 TIM barrel domain-containing protein</fullName>
    </recommendedName>
</protein>
<feature type="domain" description="Glycoside hydrolase family 31 TIM barrel" evidence="3">
    <location>
        <begin position="190"/>
        <end position="237"/>
    </location>
</feature>
<dbReference type="EMBL" id="VLTL01000304">
    <property type="protein sequence ID" value="KAA0146552.1"/>
    <property type="molecule type" value="Genomic_DNA"/>
</dbReference>
<dbReference type="InterPro" id="IPR000322">
    <property type="entry name" value="Glyco_hydro_31_TIM"/>
</dbReference>
<gene>
    <name evidence="4" type="ORF">FNF28_07655</name>
</gene>
<name>A0A5A8C0J4_CAFRO</name>
<keyword evidence="1" id="KW-0378">Hydrolase</keyword>
<organism evidence="4 5">
    <name type="scientific">Cafeteria roenbergensis</name>
    <name type="common">Marine flagellate</name>
    <dbReference type="NCBI Taxonomy" id="33653"/>
    <lineage>
        <taxon>Eukaryota</taxon>
        <taxon>Sar</taxon>
        <taxon>Stramenopiles</taxon>
        <taxon>Bigyra</taxon>
        <taxon>Opalozoa</taxon>
        <taxon>Bicosoecida</taxon>
        <taxon>Cafeteriaceae</taxon>
        <taxon>Cafeteria</taxon>
    </lineage>
</organism>
<keyword evidence="2" id="KW-0732">Signal</keyword>
<evidence type="ECO:0000256" key="1">
    <source>
        <dbReference type="RuleBase" id="RU361185"/>
    </source>
</evidence>
<accession>A0A5A8C0J4</accession>
<dbReference type="Gene3D" id="3.20.20.80">
    <property type="entry name" value="Glycosidases"/>
    <property type="match status" value="1"/>
</dbReference>
<dbReference type="AlphaFoldDB" id="A0A5A8C0J4"/>
<dbReference type="Proteomes" id="UP000324907">
    <property type="component" value="Unassembled WGS sequence"/>
</dbReference>
<reference evidence="4 5" key="1">
    <citation type="submission" date="2019-07" db="EMBL/GenBank/DDBJ databases">
        <title>Genomes of Cafeteria roenbergensis.</title>
        <authorList>
            <person name="Fischer M.G."/>
            <person name="Hackl T."/>
            <person name="Roman M."/>
        </authorList>
    </citation>
    <scope>NUCLEOTIDE SEQUENCE [LARGE SCALE GENOMIC DNA]</scope>
    <source>
        <strain evidence="4 5">RCC970-E3</strain>
    </source>
</reference>
<evidence type="ECO:0000313" key="4">
    <source>
        <dbReference type="EMBL" id="KAA0146552.1"/>
    </source>
</evidence>
<proteinExistence type="inferred from homology"/>
<sequence>MPRLVAASLAAAALAGVSAAGGRFGNKLQFELLPYDPTAPNASIVTADGGKARFTILTDRLVRMQYINGSMPDPSVLDAATLAFVNRNLPQVDFTATPKGNGVVISTPSVLITYTGGPFTAASLSVTRQGPPDGRSWRIRTTLSWTSTTGLRHRRQLYPRPEISDWYLFAYGHDYRGALAAFGKVSGAMAMPPRAALGTWFTRWFDYSNIDVRDLIDAYRSRDVPLDILVLDMNWHKKND</sequence>
<evidence type="ECO:0000313" key="5">
    <source>
        <dbReference type="Proteomes" id="UP000324907"/>
    </source>
</evidence>
<feature type="chain" id="PRO_5023111429" description="Glycoside hydrolase family 31 TIM barrel domain-containing protein" evidence="2">
    <location>
        <begin position="20"/>
        <end position="240"/>
    </location>
</feature>
<dbReference type="GO" id="GO:0005975">
    <property type="term" value="P:carbohydrate metabolic process"/>
    <property type="evidence" value="ECO:0007669"/>
    <property type="project" value="InterPro"/>
</dbReference>
<comment type="similarity">
    <text evidence="1">Belongs to the glycosyl hydrolase 31 family.</text>
</comment>
<comment type="caution">
    <text evidence="4">The sequence shown here is derived from an EMBL/GenBank/DDBJ whole genome shotgun (WGS) entry which is preliminary data.</text>
</comment>
<evidence type="ECO:0000256" key="2">
    <source>
        <dbReference type="SAM" id="SignalP"/>
    </source>
</evidence>
<dbReference type="Pfam" id="PF01055">
    <property type="entry name" value="Glyco_hydro_31_2nd"/>
    <property type="match status" value="1"/>
</dbReference>
<keyword evidence="1" id="KW-0326">Glycosidase</keyword>
<feature type="signal peptide" evidence="2">
    <location>
        <begin position="1"/>
        <end position="19"/>
    </location>
</feature>
<dbReference type="GO" id="GO:0004553">
    <property type="term" value="F:hydrolase activity, hydrolyzing O-glycosyl compounds"/>
    <property type="evidence" value="ECO:0007669"/>
    <property type="project" value="InterPro"/>
</dbReference>